<organism evidence="3 4">
    <name type="scientific">Talaromyces proteolyticus</name>
    <dbReference type="NCBI Taxonomy" id="1131652"/>
    <lineage>
        <taxon>Eukaryota</taxon>
        <taxon>Fungi</taxon>
        <taxon>Dikarya</taxon>
        <taxon>Ascomycota</taxon>
        <taxon>Pezizomycotina</taxon>
        <taxon>Eurotiomycetes</taxon>
        <taxon>Eurotiomycetidae</taxon>
        <taxon>Eurotiales</taxon>
        <taxon>Trichocomaceae</taxon>
        <taxon>Talaromyces</taxon>
        <taxon>Talaromyces sect. Bacilispori</taxon>
    </lineage>
</organism>
<dbReference type="Gene3D" id="3.50.4.10">
    <property type="entry name" value="Hepatocyte Growth Factor"/>
    <property type="match status" value="1"/>
</dbReference>
<protein>
    <recommendedName>
        <fullName evidence="5">Apple domain-containing protein</fullName>
    </recommendedName>
</protein>
<evidence type="ECO:0008006" key="5">
    <source>
        <dbReference type="Google" id="ProtNLM"/>
    </source>
</evidence>
<evidence type="ECO:0000313" key="4">
    <source>
        <dbReference type="Proteomes" id="UP001201262"/>
    </source>
</evidence>
<evidence type="ECO:0000313" key="3">
    <source>
        <dbReference type="EMBL" id="KAH8690750.1"/>
    </source>
</evidence>
<reference evidence="3" key="1">
    <citation type="submission" date="2021-12" db="EMBL/GenBank/DDBJ databases">
        <title>Convergent genome expansion in fungi linked to evolution of root-endophyte symbiosis.</title>
        <authorList>
            <consortium name="DOE Joint Genome Institute"/>
            <person name="Ke Y.-H."/>
            <person name="Bonito G."/>
            <person name="Liao H.-L."/>
            <person name="Looney B."/>
            <person name="Rojas-Flechas A."/>
            <person name="Nash J."/>
            <person name="Hameed K."/>
            <person name="Schadt C."/>
            <person name="Martin F."/>
            <person name="Crous P.W."/>
            <person name="Miettinen O."/>
            <person name="Magnuson J.K."/>
            <person name="Labbe J."/>
            <person name="Jacobson D."/>
            <person name="Doktycz M.J."/>
            <person name="Veneault-Fourrey C."/>
            <person name="Kuo A."/>
            <person name="Mondo S."/>
            <person name="Calhoun S."/>
            <person name="Riley R."/>
            <person name="Ohm R."/>
            <person name="LaButti K."/>
            <person name="Andreopoulos B."/>
            <person name="Pangilinan J."/>
            <person name="Nolan M."/>
            <person name="Tritt A."/>
            <person name="Clum A."/>
            <person name="Lipzen A."/>
            <person name="Daum C."/>
            <person name="Barry K."/>
            <person name="Grigoriev I.V."/>
            <person name="Vilgalys R."/>
        </authorList>
    </citation>
    <scope>NUCLEOTIDE SEQUENCE</scope>
    <source>
        <strain evidence="3">PMI_201</strain>
    </source>
</reference>
<feature type="transmembrane region" description="Helical" evidence="2">
    <location>
        <begin position="334"/>
        <end position="357"/>
    </location>
</feature>
<evidence type="ECO:0000256" key="1">
    <source>
        <dbReference type="SAM" id="MobiDB-lite"/>
    </source>
</evidence>
<dbReference type="GeneID" id="70252597"/>
<keyword evidence="2" id="KW-1133">Transmembrane helix</keyword>
<evidence type="ECO:0000256" key="2">
    <source>
        <dbReference type="SAM" id="Phobius"/>
    </source>
</evidence>
<dbReference type="AlphaFoldDB" id="A0AAD4KFH0"/>
<keyword evidence="4" id="KW-1185">Reference proteome</keyword>
<feature type="region of interest" description="Disordered" evidence="1">
    <location>
        <begin position="365"/>
        <end position="387"/>
    </location>
</feature>
<keyword evidence="2" id="KW-0812">Transmembrane</keyword>
<keyword evidence="2" id="KW-0472">Membrane</keyword>
<sequence>MVSLNFAAAGETHALLARSGSCSKTGNYTTPDGLNFTAYCGEDIVSTAYYDTPTKKNFTQCMDDCSTENYRCWGVAWQESNSSCWGLTSDHAITSANLTGPSSTRDIALGNTTQLGGNTSCPYANNTILPTQEGLDFKLACYTSIDEDTLSPWNLEFCRVHVETLEECMDACAQAHPRCQAAMWNPGLMAGYLNCFLKNDTGPLVANTNYIYHTAVAEYTPLSQGCPTYSNWTANDKTFDIKCSKQITQANNLTFYHQDNITACIDSCASHSGPPACEAVVFDATLDSGYENCQLFSDVKMTDDSTNLNIAQFSTATSSNSSSSNSSSNSSSKAWIAGPVIGGVVAIGVIGFIWFWWKRRQARRQSPEEDSSDTVNQDKNKLPATVADPASLDALSSLTELAAQERVELPSEERRVFEMGADGNMCKH</sequence>
<dbReference type="RefSeq" id="XP_046066946.1">
    <property type="nucleotide sequence ID" value="XM_046222310.1"/>
</dbReference>
<proteinExistence type="predicted"/>
<comment type="caution">
    <text evidence="3">The sequence shown here is derived from an EMBL/GenBank/DDBJ whole genome shotgun (WGS) entry which is preliminary data.</text>
</comment>
<name>A0AAD4KFH0_9EURO</name>
<dbReference type="EMBL" id="JAJTJA010000013">
    <property type="protein sequence ID" value="KAH8690750.1"/>
    <property type="molecule type" value="Genomic_DNA"/>
</dbReference>
<dbReference type="Proteomes" id="UP001201262">
    <property type="component" value="Unassembled WGS sequence"/>
</dbReference>
<dbReference type="CDD" id="cd12087">
    <property type="entry name" value="TM_EGFR-like"/>
    <property type="match status" value="1"/>
</dbReference>
<gene>
    <name evidence="3" type="ORF">BGW36DRAFT_465620</name>
</gene>
<accession>A0AAD4KFH0</accession>